<dbReference type="InterPro" id="IPR003329">
    <property type="entry name" value="Cytidylyl_trans"/>
</dbReference>
<accession>Q30V24</accession>
<gene>
    <name evidence="1" type="ordered locus">Dde_3679</name>
</gene>
<dbReference type="AlphaFoldDB" id="Q30V24"/>
<dbReference type="eggNOG" id="COG1861">
    <property type="taxonomic scope" value="Bacteria"/>
</dbReference>
<dbReference type="HOGENOM" id="CLU_072501_0_0_7"/>
<evidence type="ECO:0000313" key="1">
    <source>
        <dbReference type="EMBL" id="ABB40472.1"/>
    </source>
</evidence>
<dbReference type="SUPFAM" id="SSF53448">
    <property type="entry name" value="Nucleotide-diphospho-sugar transferases"/>
    <property type="match status" value="1"/>
</dbReference>
<sequence>MNAVLQKKGGVGIIILARLDSTRLPGKALRTAAGKEMLGYVVERARMVRGVSEIVLATTDRTVDDRLEEYAAACDLAVFRGSDVDVAGRVAACVRWRGWDAFVRINGDSPFIDPQTISSAVNLLYGLGGVSAAGLSDSHAQRGNMHAECASLPLVACGSVTLAGYAGHDATELPDMVTNVLRRTFPKGQSVEVCRASAFLAGYAAMHLPEHLEHVTKYFYDTRSIRIMNMESGDPSLGEIQLAVDTEEDFALFERMLARMDRPHTAYAAHEIIELYRECLHG</sequence>
<dbReference type="Pfam" id="PF02348">
    <property type="entry name" value="CTP_transf_3"/>
    <property type="match status" value="1"/>
</dbReference>
<dbReference type="STRING" id="207559.Dde_3679"/>
<organism evidence="1 2">
    <name type="scientific">Oleidesulfovibrio alaskensis (strain ATCC BAA-1058 / DSM 17464 / G20)</name>
    <name type="common">Desulfovibrio alaskensis</name>
    <dbReference type="NCBI Taxonomy" id="207559"/>
    <lineage>
        <taxon>Bacteria</taxon>
        <taxon>Pseudomonadati</taxon>
        <taxon>Thermodesulfobacteriota</taxon>
        <taxon>Desulfovibrionia</taxon>
        <taxon>Desulfovibrionales</taxon>
        <taxon>Desulfovibrionaceae</taxon>
        <taxon>Oleidesulfovibrio</taxon>
    </lineage>
</organism>
<dbReference type="PANTHER" id="PTHR42866:SF1">
    <property type="entry name" value="SPORE COAT POLYSACCHARIDE BIOSYNTHESIS PROTEIN SPSF"/>
    <property type="match status" value="1"/>
</dbReference>
<dbReference type="GO" id="GO:0016779">
    <property type="term" value="F:nucleotidyltransferase activity"/>
    <property type="evidence" value="ECO:0007669"/>
    <property type="project" value="UniProtKB-KW"/>
</dbReference>
<dbReference type="Gene3D" id="3.90.550.10">
    <property type="entry name" value="Spore Coat Polysaccharide Biosynthesis Protein SpsA, Chain A"/>
    <property type="match status" value="1"/>
</dbReference>
<evidence type="ECO:0000313" key="2">
    <source>
        <dbReference type="Proteomes" id="UP000002710"/>
    </source>
</evidence>
<proteinExistence type="predicted"/>
<name>Q30V24_OLEA2</name>
<dbReference type="InterPro" id="IPR029044">
    <property type="entry name" value="Nucleotide-diphossugar_trans"/>
</dbReference>
<dbReference type="EMBL" id="CP000112">
    <property type="protein sequence ID" value="ABB40472.1"/>
    <property type="molecule type" value="Genomic_DNA"/>
</dbReference>
<keyword evidence="1" id="KW-0548">Nucleotidyltransferase</keyword>
<protein>
    <submittedName>
        <fullName evidence="1">Acylneuraminate cytidylyltransferase</fullName>
    </submittedName>
</protein>
<reference evidence="1 2" key="1">
    <citation type="journal article" date="2011" name="J. Bacteriol.">
        <title>Complete genome sequence and updated annotation of Desulfovibrio alaskensis G20.</title>
        <authorList>
            <person name="Hauser L.J."/>
            <person name="Land M.L."/>
            <person name="Brown S.D."/>
            <person name="Larimer F."/>
            <person name="Keller K.L."/>
            <person name="Rapp-Giles B.J."/>
            <person name="Price M.N."/>
            <person name="Lin M."/>
            <person name="Bruce D.C."/>
            <person name="Detter J.C."/>
            <person name="Tapia R."/>
            <person name="Han C.S."/>
            <person name="Goodwin L.A."/>
            <person name="Cheng J.F."/>
            <person name="Pitluck S."/>
            <person name="Copeland A."/>
            <person name="Lucas S."/>
            <person name="Nolan M."/>
            <person name="Lapidus A.L."/>
            <person name="Palumbo A.V."/>
            <person name="Wall J.D."/>
        </authorList>
    </citation>
    <scope>NUCLEOTIDE SEQUENCE [LARGE SCALE GENOMIC DNA]</scope>
    <source>
        <strain evidence="2">ATCC BAA 1058 / DSM 17464 / G20</strain>
    </source>
</reference>
<dbReference type="RefSeq" id="WP_011369343.1">
    <property type="nucleotide sequence ID" value="NC_007519.1"/>
</dbReference>
<dbReference type="Proteomes" id="UP000002710">
    <property type="component" value="Chromosome"/>
</dbReference>
<dbReference type="KEGG" id="dde:Dde_3679"/>
<dbReference type="GO" id="GO:0005829">
    <property type="term" value="C:cytosol"/>
    <property type="evidence" value="ECO:0007669"/>
    <property type="project" value="TreeGrafter"/>
</dbReference>
<dbReference type="PANTHER" id="PTHR42866">
    <property type="entry name" value="3-DEOXY-MANNO-OCTULOSONATE CYTIDYLYLTRANSFERASE"/>
    <property type="match status" value="1"/>
</dbReference>
<keyword evidence="2" id="KW-1185">Reference proteome</keyword>
<keyword evidence="1" id="KW-0808">Transferase</keyword>